<dbReference type="EMBL" id="JAGQFT020000006">
    <property type="protein sequence ID" value="MBS7457577.1"/>
    <property type="molecule type" value="Genomic_DNA"/>
</dbReference>
<reference evidence="5 6" key="1">
    <citation type="journal article" date="2021" name="Microbiol. Resour. Announc.">
        <title>Draft Genome Sequence of Coralloluteibacterium stylophorae LMG 29479T.</title>
        <authorList>
            <person name="Karlyshev A.V."/>
            <person name="Kudryashova E.B."/>
            <person name="Ariskina E.V."/>
            <person name="Conroy A.P."/>
            <person name="Abidueva E.Y."/>
        </authorList>
    </citation>
    <scope>NUCLEOTIDE SEQUENCE [LARGE SCALE GENOMIC DNA]</scope>
    <source>
        <strain evidence="5 6">LMG 29479</strain>
    </source>
</reference>
<dbReference type="EMBL" id="JAGQFT010000173">
    <property type="protein sequence ID" value="MBR0563755.1"/>
    <property type="molecule type" value="Genomic_DNA"/>
</dbReference>
<protein>
    <recommendedName>
        <fullName evidence="7">Poly(3-hydroxybutyrate) depolymerase</fullName>
    </recommendedName>
</protein>
<dbReference type="GO" id="GO:0005576">
    <property type="term" value="C:extracellular region"/>
    <property type="evidence" value="ECO:0007669"/>
    <property type="project" value="InterPro"/>
</dbReference>
<dbReference type="PROSITE" id="PS51257">
    <property type="entry name" value="PROKAR_LIPOPROTEIN"/>
    <property type="match status" value="1"/>
</dbReference>
<dbReference type="Gene3D" id="3.40.50.1820">
    <property type="entry name" value="alpha/beta hydrolase"/>
    <property type="match status" value="2"/>
</dbReference>
<dbReference type="Pfam" id="PF10503">
    <property type="entry name" value="Esterase_PHB"/>
    <property type="match status" value="1"/>
</dbReference>
<evidence type="ECO:0000256" key="3">
    <source>
        <dbReference type="SAM" id="SignalP"/>
    </source>
</evidence>
<evidence type="ECO:0000256" key="2">
    <source>
        <dbReference type="ARBA" id="ARBA00022801"/>
    </source>
</evidence>
<dbReference type="SUPFAM" id="SSF53474">
    <property type="entry name" value="alpha/beta-Hydrolases"/>
    <property type="match status" value="1"/>
</dbReference>
<dbReference type="PANTHER" id="PTHR42972">
    <property type="entry name" value="TOL-PAL SYSTEM PROTEIN TOLB"/>
    <property type="match status" value="1"/>
</dbReference>
<keyword evidence="1 3" id="KW-0732">Signal</keyword>
<reference evidence="4" key="2">
    <citation type="submission" date="2021-04" db="EMBL/GenBank/DDBJ databases">
        <authorList>
            <person name="Karlyshev A.V."/>
        </authorList>
    </citation>
    <scope>NUCLEOTIDE SEQUENCE</scope>
    <source>
        <strain evidence="4">LMG 29479</strain>
    </source>
</reference>
<accession>A0A8J7VV10</accession>
<dbReference type="InterPro" id="IPR010126">
    <property type="entry name" value="Esterase_phb"/>
</dbReference>
<keyword evidence="6" id="KW-1185">Reference proteome</keyword>
<dbReference type="Proteomes" id="UP000675747">
    <property type="component" value="Unassembled WGS sequence"/>
</dbReference>
<comment type="caution">
    <text evidence="4">The sequence shown here is derived from an EMBL/GenBank/DDBJ whole genome shotgun (WGS) entry which is preliminary data.</text>
</comment>
<dbReference type="RefSeq" id="WP_211927650.1">
    <property type="nucleotide sequence ID" value="NZ_JAGQFT020000006.1"/>
</dbReference>
<evidence type="ECO:0008006" key="7">
    <source>
        <dbReference type="Google" id="ProtNLM"/>
    </source>
</evidence>
<dbReference type="InterPro" id="IPR029058">
    <property type="entry name" value="AB_hydrolase_fold"/>
</dbReference>
<organism evidence="4">
    <name type="scientific">Coralloluteibacterium stylophorae</name>
    <dbReference type="NCBI Taxonomy" id="1776034"/>
    <lineage>
        <taxon>Bacteria</taxon>
        <taxon>Pseudomonadati</taxon>
        <taxon>Pseudomonadota</taxon>
        <taxon>Gammaproteobacteria</taxon>
        <taxon>Lysobacterales</taxon>
        <taxon>Lysobacteraceae</taxon>
        <taxon>Coralloluteibacterium</taxon>
    </lineage>
</organism>
<evidence type="ECO:0000256" key="1">
    <source>
        <dbReference type="ARBA" id="ARBA00022729"/>
    </source>
</evidence>
<sequence>MPSSPIRRPVLAALAAALLGACAQAQEAAPLPALGIDPGRVAVVGLSSGAAFATQAHLAFPERFVGAGLVAGPPYGCAGGDLQQALGSCMKGEPAPDAATLAAQVRERAQAGRIGDLSGLEGDRVWILHGRRDPVVAAPVAQAAANLYRTLAADAPGLEVVVDDARELGHGLPTADTGVDCATTGTPFLNACGFDAAGAALEAIYGSAANAAPAQAGGALMPFDQAALQPEGADAYLGDTGYLYVPERCRGESCGAVVVLHGCEQNADSVGDAFVRGSGFNRWADAYGLVVLYPQTRASYTPLNPKACWDWWGYSGADYDTRQGVQLRWLTAALDRLSGAR</sequence>
<evidence type="ECO:0000313" key="4">
    <source>
        <dbReference type="EMBL" id="MBR0563755.1"/>
    </source>
</evidence>
<dbReference type="AlphaFoldDB" id="A0A8J7VV10"/>
<name>A0A8J7VV10_9GAMM</name>
<dbReference type="GO" id="GO:0016787">
    <property type="term" value="F:hydrolase activity"/>
    <property type="evidence" value="ECO:0007669"/>
    <property type="project" value="UniProtKB-KW"/>
</dbReference>
<keyword evidence="2" id="KW-0378">Hydrolase</keyword>
<evidence type="ECO:0000313" key="6">
    <source>
        <dbReference type="Proteomes" id="UP000675747"/>
    </source>
</evidence>
<feature type="chain" id="PRO_5042774258" description="Poly(3-hydroxybutyrate) depolymerase" evidence="3">
    <location>
        <begin position="26"/>
        <end position="341"/>
    </location>
</feature>
<feature type="signal peptide" evidence="3">
    <location>
        <begin position="1"/>
        <end position="25"/>
    </location>
</feature>
<evidence type="ECO:0000313" key="5">
    <source>
        <dbReference type="EMBL" id="MBS7457577.1"/>
    </source>
</evidence>
<gene>
    <name evidence="5" type="ORF">KB893_010565</name>
    <name evidence="4" type="ORF">KB893_14725</name>
</gene>
<dbReference type="PANTHER" id="PTHR42972:SF8">
    <property type="entry name" value="POLYHYDROXYBUTYRATE DEPOLYMERASE"/>
    <property type="match status" value="1"/>
</dbReference>
<proteinExistence type="predicted"/>